<sequence>SSVCLSHIRSLAHRQCSRTSGAAQGSRHPRGSERSKSIPMAVSCGAEWEVRGYATAHARHSGKGCVSTGG</sequence>
<dbReference type="Proteomes" id="UP000010411">
    <property type="component" value="Unassembled WGS sequence"/>
</dbReference>
<protein>
    <submittedName>
        <fullName evidence="2">Uncharacterized protein</fullName>
    </submittedName>
</protein>
<evidence type="ECO:0000313" key="3">
    <source>
        <dbReference type="Proteomes" id="UP000010411"/>
    </source>
</evidence>
<reference evidence="2 3" key="1">
    <citation type="submission" date="2012-11" db="EMBL/GenBank/DDBJ databases">
        <authorList>
            <person name="Huguet-Tapia J.C."/>
            <person name="Durkin A.S."/>
            <person name="Pettis G.S."/>
            <person name="Badger J.H."/>
        </authorList>
    </citation>
    <scope>NUCLEOTIDE SEQUENCE [LARGE SCALE GENOMIC DNA]</scope>
    <source>
        <strain evidence="2 3">91-03</strain>
    </source>
</reference>
<name>L1L3N9_9ACTN</name>
<dbReference type="EMBL" id="AEJC01000163">
    <property type="protein sequence ID" value="EKX67228.1"/>
    <property type="molecule type" value="Genomic_DNA"/>
</dbReference>
<dbReference type="AlphaFoldDB" id="L1L3N9"/>
<evidence type="ECO:0000256" key="1">
    <source>
        <dbReference type="SAM" id="MobiDB-lite"/>
    </source>
</evidence>
<proteinExistence type="predicted"/>
<organism evidence="2 3">
    <name type="scientific">Streptomyces ipomoeae 91-03</name>
    <dbReference type="NCBI Taxonomy" id="698759"/>
    <lineage>
        <taxon>Bacteria</taxon>
        <taxon>Bacillati</taxon>
        <taxon>Actinomycetota</taxon>
        <taxon>Actinomycetes</taxon>
        <taxon>Kitasatosporales</taxon>
        <taxon>Streptomycetaceae</taxon>
        <taxon>Streptomyces</taxon>
    </lineage>
</organism>
<keyword evidence="3" id="KW-1185">Reference proteome</keyword>
<feature type="non-terminal residue" evidence="2">
    <location>
        <position position="1"/>
    </location>
</feature>
<feature type="region of interest" description="Disordered" evidence="1">
    <location>
        <begin position="15"/>
        <end position="38"/>
    </location>
</feature>
<gene>
    <name evidence="2" type="ORF">STRIP9103_06615</name>
</gene>
<accession>L1L3N9</accession>
<comment type="caution">
    <text evidence="2">The sequence shown here is derived from an EMBL/GenBank/DDBJ whole genome shotgun (WGS) entry which is preliminary data.</text>
</comment>
<evidence type="ECO:0000313" key="2">
    <source>
        <dbReference type="EMBL" id="EKX67228.1"/>
    </source>
</evidence>